<dbReference type="Proteomes" id="UP001055439">
    <property type="component" value="Chromosome 8"/>
</dbReference>
<name>A0A9E7KSM9_9LILI</name>
<dbReference type="EMBL" id="CP097510">
    <property type="protein sequence ID" value="URE32513.1"/>
    <property type="molecule type" value="Genomic_DNA"/>
</dbReference>
<sequence length="153" mass="17748">MVLRASRPTPFNLPTLVFINCLLRIPTGNLRRTIIVLAKRGNCMRLKDSQTSTSSWPYLRRGFPWKMLRQDWIPRFSVLGHHGLKRMIEVRLPRDLYLESYHEGLKKWVDVGNSGMFTPEMVLPMHGVSLESISVMKPTKSLKEIEDTRRPSS</sequence>
<evidence type="ECO:0000313" key="2">
    <source>
        <dbReference type="Proteomes" id="UP001055439"/>
    </source>
</evidence>
<reference evidence="1" key="1">
    <citation type="submission" date="2022-05" db="EMBL/GenBank/DDBJ databases">
        <title>The Musa troglodytarum L. genome provides insights into the mechanism of non-climacteric behaviour and enrichment of carotenoids.</title>
        <authorList>
            <person name="Wang J."/>
        </authorList>
    </citation>
    <scope>NUCLEOTIDE SEQUENCE</scope>
    <source>
        <tissue evidence="1">Leaf</tissue>
    </source>
</reference>
<dbReference type="OrthoDB" id="1709800at2759"/>
<evidence type="ECO:0000313" key="1">
    <source>
        <dbReference type="EMBL" id="URE32513.1"/>
    </source>
</evidence>
<dbReference type="AlphaFoldDB" id="A0A9E7KSM9"/>
<organism evidence="1 2">
    <name type="scientific">Musa troglodytarum</name>
    <name type="common">fe'i banana</name>
    <dbReference type="NCBI Taxonomy" id="320322"/>
    <lineage>
        <taxon>Eukaryota</taxon>
        <taxon>Viridiplantae</taxon>
        <taxon>Streptophyta</taxon>
        <taxon>Embryophyta</taxon>
        <taxon>Tracheophyta</taxon>
        <taxon>Spermatophyta</taxon>
        <taxon>Magnoliopsida</taxon>
        <taxon>Liliopsida</taxon>
        <taxon>Zingiberales</taxon>
        <taxon>Musaceae</taxon>
        <taxon>Musa</taxon>
    </lineage>
</organism>
<protein>
    <submittedName>
        <fullName evidence="1">Uncharacterized protein</fullName>
    </submittedName>
</protein>
<dbReference type="EMBL" id="CP097510">
    <property type="protein sequence ID" value="URE32516.1"/>
    <property type="molecule type" value="Genomic_DNA"/>
</dbReference>
<gene>
    <name evidence="1" type="ORF">MUK42_13190</name>
</gene>
<keyword evidence="2" id="KW-1185">Reference proteome</keyword>
<proteinExistence type="predicted"/>
<accession>A0A9E7KSM9</accession>